<dbReference type="FunFam" id="1.20.1280.290:FF:000009">
    <property type="entry name" value="PQ loop repeat family protein"/>
    <property type="match status" value="1"/>
</dbReference>
<keyword evidence="2 5" id="KW-0812">Transmembrane</keyword>
<dbReference type="InterPro" id="IPR006603">
    <property type="entry name" value="PQ-loop_rpt"/>
</dbReference>
<evidence type="ECO:0000256" key="1">
    <source>
        <dbReference type="ARBA" id="ARBA00004141"/>
    </source>
</evidence>
<dbReference type="OrthoDB" id="8048523at2759"/>
<protein>
    <submittedName>
        <fullName evidence="6">Predicted protein</fullName>
    </submittedName>
</protein>
<evidence type="ECO:0000256" key="4">
    <source>
        <dbReference type="ARBA" id="ARBA00023136"/>
    </source>
</evidence>
<evidence type="ECO:0000313" key="7">
    <source>
        <dbReference type="Proteomes" id="UP000006671"/>
    </source>
</evidence>
<dbReference type="GeneID" id="8859955"/>
<evidence type="ECO:0000256" key="5">
    <source>
        <dbReference type="SAM" id="Phobius"/>
    </source>
</evidence>
<dbReference type="EMBL" id="GG738927">
    <property type="protein sequence ID" value="EFC36635.1"/>
    <property type="molecule type" value="Genomic_DNA"/>
</dbReference>
<dbReference type="RefSeq" id="XP_002669379.1">
    <property type="nucleotide sequence ID" value="XM_002669333.1"/>
</dbReference>
<name>D2W2L2_NAEGR</name>
<sequence length="263" mass="29927">MTQFPMENVFPSFYCECYPHTKGKDHYNIAIALIFRQCFYSNSDVASYVIGWLSILTSMISLFPQIIKNFTLKSSAGLSIYVFVIWMIGDITNLVGCILTNQLATQIYLAAYYVAMDVIIISQYIWYEFKFEQFKKLLERVRNWKKSNESSKHATSSLQTSTSGSTSTEMTTTQKTILPSHYLPNLLTLIIVILMIVMAELTQGEEEIMMMVQSCVSSTEQPQYLYILGIVCSYISCICYVAALAPQVYKNYKRKGVKGLSVS</sequence>
<keyword evidence="3 5" id="KW-1133">Transmembrane helix</keyword>
<feature type="transmembrane region" description="Helical" evidence="5">
    <location>
        <begin position="45"/>
        <end position="66"/>
    </location>
</feature>
<feature type="transmembrane region" description="Helical" evidence="5">
    <location>
        <begin position="78"/>
        <end position="101"/>
    </location>
</feature>
<accession>D2W2L2</accession>
<dbReference type="SMART" id="SM00679">
    <property type="entry name" value="CTNS"/>
    <property type="match status" value="2"/>
</dbReference>
<dbReference type="InParanoid" id="D2W2L2"/>
<feature type="transmembrane region" description="Helical" evidence="5">
    <location>
        <begin position="224"/>
        <end position="245"/>
    </location>
</feature>
<dbReference type="VEuPathDB" id="AmoebaDB:NAEGRDRAFT_75629"/>
<gene>
    <name evidence="6" type="ORF">NAEGRDRAFT_75629</name>
</gene>
<dbReference type="GO" id="GO:0098852">
    <property type="term" value="C:lytic vacuole membrane"/>
    <property type="evidence" value="ECO:0007669"/>
    <property type="project" value="UniProtKB-ARBA"/>
</dbReference>
<dbReference type="PANTHER" id="PTHR16201">
    <property type="entry name" value="SEVEN TRANSMEMBRANE PROTEIN 1-RELATED"/>
    <property type="match status" value="1"/>
</dbReference>
<dbReference type="Proteomes" id="UP000006671">
    <property type="component" value="Unassembled WGS sequence"/>
</dbReference>
<evidence type="ECO:0000256" key="3">
    <source>
        <dbReference type="ARBA" id="ARBA00022989"/>
    </source>
</evidence>
<feature type="transmembrane region" description="Helical" evidence="5">
    <location>
        <begin position="182"/>
        <end position="204"/>
    </location>
</feature>
<organism evidence="7">
    <name type="scientific">Naegleria gruberi</name>
    <name type="common">Amoeba</name>
    <dbReference type="NCBI Taxonomy" id="5762"/>
    <lineage>
        <taxon>Eukaryota</taxon>
        <taxon>Discoba</taxon>
        <taxon>Heterolobosea</taxon>
        <taxon>Tetramitia</taxon>
        <taxon>Eutetramitia</taxon>
        <taxon>Vahlkampfiidae</taxon>
        <taxon>Naegleria</taxon>
    </lineage>
</organism>
<reference evidence="6 7" key="1">
    <citation type="journal article" date="2010" name="Cell">
        <title>The genome of Naegleria gruberi illuminates early eukaryotic versatility.</title>
        <authorList>
            <person name="Fritz-Laylin L.K."/>
            <person name="Prochnik S.E."/>
            <person name="Ginger M.L."/>
            <person name="Dacks J.B."/>
            <person name="Carpenter M.L."/>
            <person name="Field M.C."/>
            <person name="Kuo A."/>
            <person name="Paredez A."/>
            <person name="Chapman J."/>
            <person name="Pham J."/>
            <person name="Shu S."/>
            <person name="Neupane R."/>
            <person name="Cipriano M."/>
            <person name="Mancuso J."/>
            <person name="Tu H."/>
            <person name="Salamov A."/>
            <person name="Lindquist E."/>
            <person name="Shapiro H."/>
            <person name="Lucas S."/>
            <person name="Grigoriev I.V."/>
            <person name="Cande W.Z."/>
            <person name="Fulton C."/>
            <person name="Rokhsar D.S."/>
            <person name="Dawson S.C."/>
        </authorList>
    </citation>
    <scope>NUCLEOTIDE SEQUENCE [LARGE SCALE GENOMIC DNA]</scope>
    <source>
        <strain evidence="6 7">NEG-M</strain>
    </source>
</reference>
<evidence type="ECO:0000256" key="2">
    <source>
        <dbReference type="ARBA" id="ARBA00022692"/>
    </source>
</evidence>
<dbReference type="KEGG" id="ngr:NAEGRDRAFT_75629"/>
<dbReference type="eggNOG" id="KOG2913">
    <property type="taxonomic scope" value="Eukaryota"/>
</dbReference>
<comment type="subcellular location">
    <subcellularLocation>
        <location evidence="1">Membrane</location>
        <topology evidence="1">Multi-pass membrane protein</topology>
    </subcellularLocation>
</comment>
<evidence type="ECO:0000313" key="6">
    <source>
        <dbReference type="EMBL" id="EFC36635.1"/>
    </source>
</evidence>
<dbReference type="InterPro" id="IPR051415">
    <property type="entry name" value="LAAT-1"/>
</dbReference>
<keyword evidence="7" id="KW-1185">Reference proteome</keyword>
<proteinExistence type="predicted"/>
<dbReference type="Gene3D" id="1.20.1280.290">
    <property type="match status" value="2"/>
</dbReference>
<dbReference type="Pfam" id="PF04193">
    <property type="entry name" value="PQ-loop"/>
    <property type="match status" value="2"/>
</dbReference>
<feature type="transmembrane region" description="Helical" evidence="5">
    <location>
        <begin position="107"/>
        <end position="127"/>
    </location>
</feature>
<dbReference type="AlphaFoldDB" id="D2W2L2"/>
<dbReference type="GO" id="GO:0015174">
    <property type="term" value="F:basic amino acid transmembrane transporter activity"/>
    <property type="evidence" value="ECO:0007669"/>
    <property type="project" value="UniProtKB-ARBA"/>
</dbReference>
<keyword evidence="4 5" id="KW-0472">Membrane</keyword>